<evidence type="ECO:0000259" key="1">
    <source>
        <dbReference type="Pfam" id="PF08545"/>
    </source>
</evidence>
<name>A0A9D1WCG6_9GAMM</name>
<dbReference type="Gene3D" id="3.40.47.10">
    <property type="match status" value="2"/>
</dbReference>
<dbReference type="EMBL" id="DXEV01000048">
    <property type="protein sequence ID" value="HIX56359.1"/>
    <property type="molecule type" value="Genomic_DNA"/>
</dbReference>
<dbReference type="InterPro" id="IPR016039">
    <property type="entry name" value="Thiolase-like"/>
</dbReference>
<proteinExistence type="predicted"/>
<dbReference type="SUPFAM" id="SSF53901">
    <property type="entry name" value="Thiolase-like"/>
    <property type="match status" value="2"/>
</dbReference>
<reference evidence="2" key="1">
    <citation type="journal article" date="2021" name="PeerJ">
        <title>Extensive microbial diversity within the chicken gut microbiome revealed by metagenomics and culture.</title>
        <authorList>
            <person name="Gilroy R."/>
            <person name="Ravi A."/>
            <person name="Getino M."/>
            <person name="Pursley I."/>
            <person name="Horton D.L."/>
            <person name="Alikhan N.F."/>
            <person name="Baker D."/>
            <person name="Gharbi K."/>
            <person name="Hall N."/>
            <person name="Watson M."/>
            <person name="Adriaenssens E.M."/>
            <person name="Foster-Nyarko E."/>
            <person name="Jarju S."/>
            <person name="Secka A."/>
            <person name="Antonio M."/>
            <person name="Oren A."/>
            <person name="Chaudhuri R.R."/>
            <person name="La Ragione R."/>
            <person name="Hildebrand F."/>
            <person name="Pallen M.J."/>
        </authorList>
    </citation>
    <scope>NUCLEOTIDE SEQUENCE</scope>
    <source>
        <strain evidence="2">USASDec5-558</strain>
    </source>
</reference>
<dbReference type="Proteomes" id="UP000886829">
    <property type="component" value="Unassembled WGS sequence"/>
</dbReference>
<dbReference type="GO" id="GO:0006633">
    <property type="term" value="P:fatty acid biosynthetic process"/>
    <property type="evidence" value="ECO:0007669"/>
    <property type="project" value="InterPro"/>
</dbReference>
<dbReference type="GO" id="GO:0044550">
    <property type="term" value="P:secondary metabolite biosynthetic process"/>
    <property type="evidence" value="ECO:0007669"/>
    <property type="project" value="TreeGrafter"/>
</dbReference>
<dbReference type="PANTHER" id="PTHR34069">
    <property type="entry name" value="3-OXOACYL-[ACYL-CARRIER-PROTEIN] SYNTHASE 3"/>
    <property type="match status" value="1"/>
</dbReference>
<dbReference type="AlphaFoldDB" id="A0A9D1WCG6"/>
<dbReference type="InterPro" id="IPR013751">
    <property type="entry name" value="ACP_syn_III_N"/>
</dbReference>
<organism evidence="2 3">
    <name type="scientific">Candidatus Anaerobiospirillum pullistercoris</name>
    <dbReference type="NCBI Taxonomy" id="2838452"/>
    <lineage>
        <taxon>Bacteria</taxon>
        <taxon>Pseudomonadati</taxon>
        <taxon>Pseudomonadota</taxon>
        <taxon>Gammaproteobacteria</taxon>
        <taxon>Aeromonadales</taxon>
        <taxon>Succinivibrionaceae</taxon>
        <taxon>Anaerobiospirillum</taxon>
    </lineage>
</organism>
<dbReference type="PANTHER" id="PTHR34069:SF3">
    <property type="entry name" value="ACYL-COA:ACYL-COA ALKYLTRANSFERASE"/>
    <property type="match status" value="1"/>
</dbReference>
<gene>
    <name evidence="2" type="ORF">H9850_02685</name>
</gene>
<reference evidence="2" key="2">
    <citation type="submission" date="2021-04" db="EMBL/GenBank/DDBJ databases">
        <authorList>
            <person name="Gilroy R."/>
        </authorList>
    </citation>
    <scope>NUCLEOTIDE SEQUENCE</scope>
    <source>
        <strain evidence="2">USASDec5-558</strain>
    </source>
</reference>
<accession>A0A9D1WCG6</accession>
<dbReference type="GO" id="GO:0004315">
    <property type="term" value="F:3-oxoacyl-[acyl-carrier-protein] synthase activity"/>
    <property type="evidence" value="ECO:0007669"/>
    <property type="project" value="InterPro"/>
</dbReference>
<feature type="domain" description="Beta-ketoacyl-[acyl-carrier-protein] synthase III N-terminal" evidence="1">
    <location>
        <begin position="115"/>
        <end position="181"/>
    </location>
</feature>
<evidence type="ECO:0000313" key="2">
    <source>
        <dbReference type="EMBL" id="HIX56359.1"/>
    </source>
</evidence>
<comment type="caution">
    <text evidence="2">The sequence shown here is derived from an EMBL/GenBank/DDBJ whole genome shotgun (WGS) entry which is preliminary data.</text>
</comment>
<sequence>MLHSFSGINIIALRCVLPEFTVPAEQQLQYDGLTNQDPEQVLKLYGFKRCHQLPPPDTFTDMMIPAIREFLQQENLLPQDIDGLISVTQSPNYLAPSNSFFYHHALGFSHDCVCLDLYSTCSGLFNALLTALSLITSGANRRILIIVGESFRFNILTQFNEQERLLSDGGGMLIVEAADNTPSHPITLDFSIFSEYAPCSTNKIFSLREPSLGLISSSFSRIADTDYRQNLKADSSTEPCSNNSSQRMMLFKATRVAQKQILMSLQRLLQHHHLKLSDLGCGVMYQPLKSVLEQLNIALNQAVHSHLKAQQQHDQDPSSHVTDQWSCFDQERPDFFPFVAEDIGHLYSASQIVSLSSATDRLPDCTTKPIFLSAFGAGMSISSALVSLAQTHIYPPFIYQQQ</sequence>
<evidence type="ECO:0000313" key="3">
    <source>
        <dbReference type="Proteomes" id="UP000886829"/>
    </source>
</evidence>
<protein>
    <recommendedName>
        <fullName evidence="1">Beta-ketoacyl-[acyl-carrier-protein] synthase III N-terminal domain-containing protein</fullName>
    </recommendedName>
</protein>
<dbReference type="Pfam" id="PF08545">
    <property type="entry name" value="ACP_syn_III"/>
    <property type="match status" value="1"/>
</dbReference>